<dbReference type="PANTHER" id="PTHR33406:SF11">
    <property type="entry name" value="MEMBRANE PROTEIN SCO6666-RELATED"/>
    <property type="match status" value="1"/>
</dbReference>
<evidence type="ECO:0000256" key="6">
    <source>
        <dbReference type="ARBA" id="ARBA00023136"/>
    </source>
</evidence>
<keyword evidence="5 8" id="KW-1133">Transmembrane helix</keyword>
<comment type="subcellular location">
    <subcellularLocation>
        <location evidence="1">Cell membrane</location>
        <topology evidence="1">Multi-pass membrane protein</topology>
    </subcellularLocation>
</comment>
<dbReference type="SUPFAM" id="SSF82866">
    <property type="entry name" value="Multidrug efflux transporter AcrB transmembrane domain"/>
    <property type="match status" value="2"/>
</dbReference>
<keyword evidence="11" id="KW-1185">Reference proteome</keyword>
<feature type="transmembrane region" description="Helical" evidence="8">
    <location>
        <begin position="596"/>
        <end position="618"/>
    </location>
</feature>
<gene>
    <name evidence="10" type="ORF">IW256_000991</name>
</gene>
<protein>
    <submittedName>
        <fullName evidence="10">RND superfamily putative drug exporter</fullName>
    </submittedName>
</protein>
<evidence type="ECO:0000256" key="4">
    <source>
        <dbReference type="ARBA" id="ARBA00022692"/>
    </source>
</evidence>
<comment type="caution">
    <text evidence="10">The sequence shown here is derived from an EMBL/GenBank/DDBJ whole genome shotgun (WGS) entry which is preliminary data.</text>
</comment>
<feature type="transmembrane region" description="Helical" evidence="8">
    <location>
        <begin position="231"/>
        <end position="252"/>
    </location>
</feature>
<evidence type="ECO:0000313" key="10">
    <source>
        <dbReference type="EMBL" id="MBG6086878.1"/>
    </source>
</evidence>
<evidence type="ECO:0000256" key="3">
    <source>
        <dbReference type="ARBA" id="ARBA00022475"/>
    </source>
</evidence>
<proteinExistence type="inferred from homology"/>
<comment type="similarity">
    <text evidence="2">Belongs to the resistance-nodulation-cell division (RND) (TC 2.A.6) family. MmpL subfamily.</text>
</comment>
<evidence type="ECO:0000256" key="2">
    <source>
        <dbReference type="ARBA" id="ARBA00010157"/>
    </source>
</evidence>
<dbReference type="PANTHER" id="PTHR33406">
    <property type="entry name" value="MEMBRANE PROTEIN MJ1562-RELATED"/>
    <property type="match status" value="1"/>
</dbReference>
<feature type="region of interest" description="Disordered" evidence="7">
    <location>
        <begin position="728"/>
        <end position="747"/>
    </location>
</feature>
<dbReference type="InterPro" id="IPR004869">
    <property type="entry name" value="MMPL_dom"/>
</dbReference>
<dbReference type="RefSeq" id="WP_197009814.1">
    <property type="nucleotide sequence ID" value="NZ_BAABES010000007.1"/>
</dbReference>
<reference evidence="10" key="1">
    <citation type="submission" date="2020-11" db="EMBL/GenBank/DDBJ databases">
        <title>Sequencing the genomes of 1000 actinobacteria strains.</title>
        <authorList>
            <person name="Klenk H.-P."/>
        </authorList>
    </citation>
    <scope>NUCLEOTIDE SEQUENCE</scope>
    <source>
        <strain evidence="10">DSM 43175</strain>
    </source>
</reference>
<keyword evidence="4 8" id="KW-0812">Transmembrane</keyword>
<dbReference type="Proteomes" id="UP000614047">
    <property type="component" value="Unassembled WGS sequence"/>
</dbReference>
<evidence type="ECO:0000256" key="7">
    <source>
        <dbReference type="SAM" id="MobiDB-lite"/>
    </source>
</evidence>
<evidence type="ECO:0000256" key="1">
    <source>
        <dbReference type="ARBA" id="ARBA00004651"/>
    </source>
</evidence>
<feature type="transmembrane region" description="Helical" evidence="8">
    <location>
        <begin position="182"/>
        <end position="200"/>
    </location>
</feature>
<feature type="transmembrane region" description="Helical" evidence="8">
    <location>
        <begin position="537"/>
        <end position="556"/>
    </location>
</feature>
<organism evidence="10 11">
    <name type="scientific">Actinomadura viridis</name>
    <dbReference type="NCBI Taxonomy" id="58110"/>
    <lineage>
        <taxon>Bacteria</taxon>
        <taxon>Bacillati</taxon>
        <taxon>Actinomycetota</taxon>
        <taxon>Actinomycetes</taxon>
        <taxon>Streptosporangiales</taxon>
        <taxon>Thermomonosporaceae</taxon>
        <taxon>Actinomadura</taxon>
    </lineage>
</organism>
<dbReference type="Pfam" id="PF03176">
    <property type="entry name" value="MMPL"/>
    <property type="match status" value="2"/>
</dbReference>
<feature type="transmembrane region" description="Helical" evidence="8">
    <location>
        <begin position="681"/>
        <end position="702"/>
    </location>
</feature>
<dbReference type="InterPro" id="IPR050545">
    <property type="entry name" value="Mycobact_MmpL"/>
</dbReference>
<feature type="transmembrane region" description="Helical" evidence="8">
    <location>
        <begin position="653"/>
        <end position="675"/>
    </location>
</feature>
<dbReference type="AlphaFoldDB" id="A0A931DE04"/>
<dbReference type="EMBL" id="JADOUA010000001">
    <property type="protein sequence ID" value="MBG6086878.1"/>
    <property type="molecule type" value="Genomic_DNA"/>
</dbReference>
<dbReference type="PROSITE" id="PS50156">
    <property type="entry name" value="SSD"/>
    <property type="match status" value="1"/>
</dbReference>
<keyword evidence="6 8" id="KW-0472">Membrane</keyword>
<feature type="transmembrane region" description="Helical" evidence="8">
    <location>
        <begin position="280"/>
        <end position="302"/>
    </location>
</feature>
<evidence type="ECO:0000259" key="9">
    <source>
        <dbReference type="PROSITE" id="PS50156"/>
    </source>
</evidence>
<dbReference type="GO" id="GO:0005886">
    <property type="term" value="C:plasma membrane"/>
    <property type="evidence" value="ECO:0007669"/>
    <property type="project" value="UniProtKB-SubCell"/>
</dbReference>
<evidence type="ECO:0000256" key="8">
    <source>
        <dbReference type="SAM" id="Phobius"/>
    </source>
</evidence>
<feature type="transmembrane region" description="Helical" evidence="8">
    <location>
        <begin position="563"/>
        <end position="584"/>
    </location>
</feature>
<keyword evidence="3" id="KW-1003">Cell membrane</keyword>
<feature type="compositionally biased region" description="Basic and acidic residues" evidence="7">
    <location>
        <begin position="735"/>
        <end position="747"/>
    </location>
</feature>
<sequence>MLDRLAGLVLRKPKSVLVLVLVFVLAGGAVSQTMTKRLTMGGYSDENSESHHAAQVLAQTFKQGEPNFMLLVTDRRGIDDPAVAAAGTALTQRLQREAGLQSVASYWTAGKPAALRNKDGNRALVMGTIAGDFDTMLERVKELAPAYEGRFQGLEVKAGGSALMWHENTETATKDVTRADSIVFPVLLVVLILIFGSLVAAALPLVVAFATMLMTMLALWGLTFFVDSSFFVINVTTFLGLGLAVDYSLLIVSRYREELRKGLDMPDAIRVTLRTAGRTVVFSAVIVAIALSVVLVLPFTIFTSLASSAIVTALLCALSSLIVVPALLVMLGHRIDKLRLIKRKDGPATATENGFWHRLALFVMRRPIPVALLVLAFVMVLGLPAKDLKLRLPDEQVLPKSAHAAQTAQILRAEFNTQEQQVIQVVARGVGDPAARGAQIADYAGRLSALPNVARVDALTGSYVKGQVAASPELANYRFRAPDATFLNVVPAVDGLSKAGEDLVRDVRAERSPFSDVLVGGAPAVSADTFEKLYDRLPLALGLLALGMYVLLFLLTGSVLLPIIAMVLTMLSLSATFGALVFIFQDGNLLWLVGDVIVTGAITWTVPIMLFALAFGLSMDYQVFMLARFREEYDATGDNTTAVATGLERTGRVVTYAAVCISLVFLAWITSGLSYTKAVGIGLPLAILMDATLIRGAMLPAFMKLAGRANWWAPGPLRRIHARFGVSEGGEDAAGDSRAKEEPVPAR</sequence>
<feature type="transmembrane region" description="Helical" evidence="8">
    <location>
        <begin position="368"/>
        <end position="385"/>
    </location>
</feature>
<evidence type="ECO:0000256" key="5">
    <source>
        <dbReference type="ARBA" id="ARBA00022989"/>
    </source>
</evidence>
<evidence type="ECO:0000313" key="11">
    <source>
        <dbReference type="Proteomes" id="UP000614047"/>
    </source>
</evidence>
<dbReference type="Gene3D" id="1.20.1640.10">
    <property type="entry name" value="Multidrug efflux transporter AcrB transmembrane domain"/>
    <property type="match status" value="2"/>
</dbReference>
<accession>A0A931DE04</accession>
<dbReference type="InterPro" id="IPR000731">
    <property type="entry name" value="SSD"/>
</dbReference>
<feature type="transmembrane region" description="Helical" evidence="8">
    <location>
        <begin position="308"/>
        <end position="332"/>
    </location>
</feature>
<name>A0A931DE04_9ACTN</name>
<feature type="domain" description="SSD" evidence="9">
    <location>
        <begin position="198"/>
        <end position="330"/>
    </location>
</feature>